<dbReference type="Proteomes" id="UP000271188">
    <property type="component" value="Chromosome"/>
</dbReference>
<evidence type="ECO:0000313" key="4">
    <source>
        <dbReference type="EMBL" id="TRB72103.1"/>
    </source>
</evidence>
<dbReference type="KEGG" id="mhaq:WC39_08100"/>
<reference evidence="6 7" key="2">
    <citation type="journal article" date="2019" name="Vet. Microbiol.">
        <title>Genetic characterization of susceptible and multi-drug resistant Mannheimia haemolytica isolated from high-risk stocker calves prior to and after antimicrobial metaphylaxis.</title>
        <authorList>
            <person name="Snyder E.R."/>
            <person name="Alvarez-Narvaez S."/>
            <person name="Credille B.C."/>
        </authorList>
    </citation>
    <scope>NUCLEOTIDE SEQUENCE [LARGE SCALE GENOMIC DNA]</scope>
    <source>
        <strain evidence="4 6">UGA-R5-128-1</strain>
        <strain evidence="3 7">UGA-R7-163-1</strain>
    </source>
</reference>
<dbReference type="EMBL" id="VAJB01000041">
    <property type="protein sequence ID" value="TRB72103.1"/>
    <property type="molecule type" value="Genomic_DNA"/>
</dbReference>
<dbReference type="RefSeq" id="WP_006248892.1">
    <property type="nucleotide sequence ID" value="NZ_CP011098.1"/>
</dbReference>
<reference evidence="5" key="1">
    <citation type="submission" date="2018-12" db="EMBL/GenBank/DDBJ databases">
        <authorList>
            <consortium name="Pathogen Informatics"/>
        </authorList>
    </citation>
    <scope>NUCLEOTIDE SEQUENCE [LARGE SCALE GENOMIC DNA]</scope>
    <source>
        <strain evidence="5">NCTC10643</strain>
    </source>
</reference>
<dbReference type="InterPro" id="IPR019110">
    <property type="entry name" value="Uncharacterised_RAQPRD"/>
</dbReference>
<dbReference type="SMR" id="A0A249A249"/>
<evidence type="ECO:0000313" key="5">
    <source>
        <dbReference type="EMBL" id="VEI77665.1"/>
    </source>
</evidence>
<gene>
    <name evidence="4" type="ORF">FEA53_12500</name>
    <name evidence="3" type="ORF">FEB89_12250</name>
    <name evidence="5" type="ORF">NCTC10643_01549</name>
</gene>
<dbReference type="Pfam" id="PF09686">
    <property type="entry name" value="Plasmid_RAQPRD"/>
    <property type="match status" value="1"/>
</dbReference>
<evidence type="ECO:0000256" key="1">
    <source>
        <dbReference type="SAM" id="Coils"/>
    </source>
</evidence>
<evidence type="ECO:0000256" key="2">
    <source>
        <dbReference type="SAM" id="SignalP"/>
    </source>
</evidence>
<sequence>MSISTSLRKGIVVLVTLSCLPALASTEQEQLAQAIKQLEAAKLSLQRAEKVAKASPKTREYFNYSAIHSDIETVKKGIQQYINPSRALPRDPNVLRTLSDDYSKLRGQ</sequence>
<dbReference type="Proteomes" id="UP000315164">
    <property type="component" value="Unassembled WGS sequence"/>
</dbReference>
<dbReference type="KEGG" id="mhay:VK67_08100"/>
<dbReference type="NCBIfam" id="TIGR01690">
    <property type="entry name" value="ICE_RAQPRD"/>
    <property type="match status" value="1"/>
</dbReference>
<dbReference type="AlphaFoldDB" id="A0A249A249"/>
<evidence type="ECO:0000313" key="3">
    <source>
        <dbReference type="EMBL" id="TRB34876.1"/>
    </source>
</evidence>
<feature type="signal peptide" evidence="2">
    <location>
        <begin position="1"/>
        <end position="24"/>
    </location>
</feature>
<keyword evidence="7" id="KW-1185">Reference proteome</keyword>
<dbReference type="EMBL" id="VAJI01000039">
    <property type="protein sequence ID" value="TRB34876.1"/>
    <property type="molecule type" value="Genomic_DNA"/>
</dbReference>
<dbReference type="EMBL" id="LR134495">
    <property type="protein sequence ID" value="VEI77665.1"/>
    <property type="molecule type" value="Genomic_DNA"/>
</dbReference>
<keyword evidence="1" id="KW-0175">Coiled coil</keyword>
<evidence type="ECO:0000313" key="6">
    <source>
        <dbReference type="Proteomes" id="UP000315164"/>
    </source>
</evidence>
<accession>A0A249A249</accession>
<dbReference type="GeneID" id="31488009"/>
<feature type="coiled-coil region" evidence="1">
    <location>
        <begin position="24"/>
        <end position="51"/>
    </location>
</feature>
<dbReference type="Proteomes" id="UP000318394">
    <property type="component" value="Unassembled WGS sequence"/>
</dbReference>
<feature type="chain" id="PRO_5044570322" evidence="2">
    <location>
        <begin position="25"/>
        <end position="108"/>
    </location>
</feature>
<protein>
    <submittedName>
        <fullName evidence="5">Integrative conjugative element protein, RAQPRD family</fullName>
    </submittedName>
</protein>
<organism evidence="4 6">
    <name type="scientific">Mannheimia haemolytica</name>
    <name type="common">Pasteurella haemolytica</name>
    <dbReference type="NCBI Taxonomy" id="75985"/>
    <lineage>
        <taxon>Bacteria</taxon>
        <taxon>Pseudomonadati</taxon>
        <taxon>Pseudomonadota</taxon>
        <taxon>Gammaproteobacteria</taxon>
        <taxon>Pasteurellales</taxon>
        <taxon>Pasteurellaceae</taxon>
        <taxon>Mannheimia</taxon>
    </lineage>
</organism>
<keyword evidence="2" id="KW-0732">Signal</keyword>
<proteinExistence type="predicted"/>
<dbReference type="OrthoDB" id="8910666at2"/>
<name>A0A249A249_MANHA</name>
<evidence type="ECO:0000313" key="7">
    <source>
        <dbReference type="Proteomes" id="UP000318394"/>
    </source>
</evidence>